<comment type="caution">
    <text evidence="1">The sequence shown here is derived from an EMBL/GenBank/DDBJ whole genome shotgun (WGS) entry which is preliminary data.</text>
</comment>
<organism evidence="1 2">
    <name type="scientific">Mycena albidolilacea</name>
    <dbReference type="NCBI Taxonomy" id="1033008"/>
    <lineage>
        <taxon>Eukaryota</taxon>
        <taxon>Fungi</taxon>
        <taxon>Dikarya</taxon>
        <taxon>Basidiomycota</taxon>
        <taxon>Agaricomycotina</taxon>
        <taxon>Agaricomycetes</taxon>
        <taxon>Agaricomycetidae</taxon>
        <taxon>Agaricales</taxon>
        <taxon>Marasmiineae</taxon>
        <taxon>Mycenaceae</taxon>
        <taxon>Mycena</taxon>
    </lineage>
</organism>
<protein>
    <submittedName>
        <fullName evidence="1">Uncharacterized protein</fullName>
    </submittedName>
</protein>
<accession>A0AAD6YXY1</accession>
<evidence type="ECO:0000313" key="2">
    <source>
        <dbReference type="Proteomes" id="UP001218218"/>
    </source>
</evidence>
<gene>
    <name evidence="1" type="ORF">DFH08DRAFT_1090372</name>
</gene>
<proteinExistence type="predicted"/>
<dbReference type="EMBL" id="JARIHO010000148">
    <property type="protein sequence ID" value="KAJ7300937.1"/>
    <property type="molecule type" value="Genomic_DNA"/>
</dbReference>
<name>A0AAD6YXY1_9AGAR</name>
<dbReference type="AlphaFoldDB" id="A0AAD6YXY1"/>
<keyword evidence="2" id="KW-1185">Reference proteome</keyword>
<evidence type="ECO:0000313" key="1">
    <source>
        <dbReference type="EMBL" id="KAJ7300937.1"/>
    </source>
</evidence>
<sequence>MATKFSSALVSHTPATTFGPSTFSPPPTLPFLTLPFLPEIPSLLANASRLMCAGSSTDPDTQTLAPIRGCTDDTPTVIIPLSCDRAMVFRSCLSIVIISMYAVEEYTVHGGDCGSQICARTLKRLRKHHSPGLCLLMSTLVSWLFLLPPTHCLLELGGTLHAGPSGLKVDKAVSHSPAWAGVPIRALLFYPRHGWTPRGDTHPAHTESS</sequence>
<dbReference type="Proteomes" id="UP001218218">
    <property type="component" value="Unassembled WGS sequence"/>
</dbReference>
<reference evidence="1" key="1">
    <citation type="submission" date="2023-03" db="EMBL/GenBank/DDBJ databases">
        <title>Massive genome expansion in bonnet fungi (Mycena s.s.) driven by repeated elements and novel gene families across ecological guilds.</title>
        <authorList>
            <consortium name="Lawrence Berkeley National Laboratory"/>
            <person name="Harder C.B."/>
            <person name="Miyauchi S."/>
            <person name="Viragh M."/>
            <person name="Kuo A."/>
            <person name="Thoen E."/>
            <person name="Andreopoulos B."/>
            <person name="Lu D."/>
            <person name="Skrede I."/>
            <person name="Drula E."/>
            <person name="Henrissat B."/>
            <person name="Morin E."/>
            <person name="Kohler A."/>
            <person name="Barry K."/>
            <person name="LaButti K."/>
            <person name="Morin E."/>
            <person name="Salamov A."/>
            <person name="Lipzen A."/>
            <person name="Mereny Z."/>
            <person name="Hegedus B."/>
            <person name="Baldrian P."/>
            <person name="Stursova M."/>
            <person name="Weitz H."/>
            <person name="Taylor A."/>
            <person name="Grigoriev I.V."/>
            <person name="Nagy L.G."/>
            <person name="Martin F."/>
            <person name="Kauserud H."/>
        </authorList>
    </citation>
    <scope>NUCLEOTIDE SEQUENCE</scope>
    <source>
        <strain evidence="1">CBHHK002</strain>
    </source>
</reference>